<dbReference type="InterPro" id="IPR051093">
    <property type="entry name" value="Neuroligin/BSAL"/>
</dbReference>
<evidence type="ECO:0000259" key="3">
    <source>
        <dbReference type="Pfam" id="PF00135"/>
    </source>
</evidence>
<dbReference type="EMBL" id="JARQZJ010000001">
    <property type="protein sequence ID" value="KAK9869514.1"/>
    <property type="molecule type" value="Genomic_DNA"/>
</dbReference>
<name>A0AAW1TML9_9CUCU</name>
<evidence type="ECO:0000256" key="1">
    <source>
        <dbReference type="ARBA" id="ARBA00005964"/>
    </source>
</evidence>
<gene>
    <name evidence="4" type="ORF">WA026_003267</name>
</gene>
<reference evidence="4 5" key="1">
    <citation type="submission" date="2023-03" db="EMBL/GenBank/DDBJ databases">
        <title>Genome insight into feeding habits of ladybird beetles.</title>
        <authorList>
            <person name="Li H.-S."/>
            <person name="Huang Y.-H."/>
            <person name="Pang H."/>
        </authorList>
    </citation>
    <scope>NUCLEOTIDE SEQUENCE [LARGE SCALE GENOMIC DNA]</scope>
    <source>
        <strain evidence="4">SYSU_2023b</strain>
        <tissue evidence="4">Whole body</tissue>
    </source>
</reference>
<organism evidence="4 5">
    <name type="scientific">Henosepilachna vigintioctopunctata</name>
    <dbReference type="NCBI Taxonomy" id="420089"/>
    <lineage>
        <taxon>Eukaryota</taxon>
        <taxon>Metazoa</taxon>
        <taxon>Ecdysozoa</taxon>
        <taxon>Arthropoda</taxon>
        <taxon>Hexapoda</taxon>
        <taxon>Insecta</taxon>
        <taxon>Pterygota</taxon>
        <taxon>Neoptera</taxon>
        <taxon>Endopterygota</taxon>
        <taxon>Coleoptera</taxon>
        <taxon>Polyphaga</taxon>
        <taxon>Cucujiformia</taxon>
        <taxon>Coccinelloidea</taxon>
        <taxon>Coccinellidae</taxon>
        <taxon>Epilachninae</taxon>
        <taxon>Epilachnini</taxon>
        <taxon>Henosepilachna</taxon>
    </lineage>
</organism>
<accession>A0AAW1TML9</accession>
<keyword evidence="5" id="KW-1185">Reference proteome</keyword>
<evidence type="ECO:0000313" key="4">
    <source>
        <dbReference type="EMBL" id="KAK9869514.1"/>
    </source>
</evidence>
<dbReference type="Pfam" id="PF00135">
    <property type="entry name" value="COesterase"/>
    <property type="match status" value="1"/>
</dbReference>
<feature type="domain" description="Carboxylesterase type B" evidence="3">
    <location>
        <begin position="19"/>
        <end position="68"/>
    </location>
</feature>
<proteinExistence type="inferred from homology"/>
<dbReference type="Proteomes" id="UP001431783">
    <property type="component" value="Unassembled WGS sequence"/>
</dbReference>
<protein>
    <recommendedName>
        <fullName evidence="3">Carboxylesterase type B domain-containing protein</fullName>
    </recommendedName>
</protein>
<sequence length="89" mass="9907">MKFHENFHSVTAGTREGSVAPKYPVVVFIHGESYEWNSGNPYDGSVLASYGGLVVITINYRLGILEYTQDAKCPWLGHPSHEILPVDRS</sequence>
<evidence type="ECO:0000313" key="5">
    <source>
        <dbReference type="Proteomes" id="UP001431783"/>
    </source>
</evidence>
<keyword evidence="2" id="KW-0325">Glycoprotein</keyword>
<dbReference type="AlphaFoldDB" id="A0AAW1TML9"/>
<comment type="caution">
    <text evidence="4">The sequence shown here is derived from an EMBL/GenBank/DDBJ whole genome shotgun (WGS) entry which is preliminary data.</text>
</comment>
<dbReference type="SUPFAM" id="SSF53474">
    <property type="entry name" value="alpha/beta-Hydrolases"/>
    <property type="match status" value="1"/>
</dbReference>
<dbReference type="InterPro" id="IPR029058">
    <property type="entry name" value="AB_hydrolase_fold"/>
</dbReference>
<evidence type="ECO:0000256" key="2">
    <source>
        <dbReference type="ARBA" id="ARBA00023180"/>
    </source>
</evidence>
<dbReference type="InterPro" id="IPR002018">
    <property type="entry name" value="CarbesteraseB"/>
</dbReference>
<comment type="similarity">
    <text evidence="1">Belongs to the type-B carboxylesterase/lipase family.</text>
</comment>
<dbReference type="Gene3D" id="3.40.50.1820">
    <property type="entry name" value="alpha/beta hydrolase"/>
    <property type="match status" value="1"/>
</dbReference>
<dbReference type="PANTHER" id="PTHR43903">
    <property type="entry name" value="NEUROLIGIN"/>
    <property type="match status" value="1"/>
</dbReference>